<keyword evidence="13" id="KW-1185">Reference proteome</keyword>
<accession>A0ABP1U7N4</accession>
<dbReference type="EMBL" id="FQ311875">
    <property type="protein sequence ID" value="CBT77352.1"/>
    <property type="molecule type" value="Genomic_DNA"/>
</dbReference>
<evidence type="ECO:0000256" key="10">
    <source>
        <dbReference type="ARBA" id="ARBA00034078"/>
    </source>
</evidence>
<dbReference type="PIRSF" id="PIRSF006816">
    <property type="entry name" value="Cyc3_hyd_g"/>
    <property type="match status" value="1"/>
</dbReference>
<evidence type="ECO:0000256" key="2">
    <source>
        <dbReference type="ARBA" id="ARBA00022448"/>
    </source>
</evidence>
<keyword evidence="9" id="KW-0411">Iron-sulfur</keyword>
<evidence type="ECO:0000256" key="7">
    <source>
        <dbReference type="ARBA" id="ARBA00022982"/>
    </source>
</evidence>
<dbReference type="Gene3D" id="2.40.30.10">
    <property type="entry name" value="Translation factors"/>
    <property type="match status" value="1"/>
</dbReference>
<dbReference type="SUPFAM" id="SSF52343">
    <property type="entry name" value="Ferredoxin reductase-like, C-terminal NADP-linked domain"/>
    <property type="match status" value="1"/>
</dbReference>
<keyword evidence="3" id="KW-0285">Flavoprotein</keyword>
<evidence type="ECO:0000259" key="11">
    <source>
        <dbReference type="PROSITE" id="PS51384"/>
    </source>
</evidence>
<comment type="similarity">
    <text evidence="1">Belongs to the PyrK family.</text>
</comment>
<dbReference type="InterPro" id="IPR017938">
    <property type="entry name" value="Riboflavin_synthase-like_b-brl"/>
</dbReference>
<reference evidence="13" key="2">
    <citation type="submission" date="2010-07" db="EMBL/GenBank/DDBJ databases">
        <title>Complete genome sequence of Arthrobacter arilaitensis (strain DSM 16368 / CIP 108037 / JCM 13566 / Re117).</title>
        <authorList>
            <person name="Genoscope."/>
        </authorList>
    </citation>
    <scope>NUCLEOTIDE SEQUENCE [LARGE SCALE GENOMIC DNA]</scope>
    <source>
        <strain evidence="13">DSM 16368 / CIP 108037 / IAM 15318 / JCM 13566 / Re117</strain>
    </source>
</reference>
<dbReference type="PANTHER" id="PTHR43513">
    <property type="entry name" value="DIHYDROOROTATE DEHYDROGENASE B (NAD(+)), ELECTRON TRANSFER SUBUNIT"/>
    <property type="match status" value="1"/>
</dbReference>
<dbReference type="InterPro" id="IPR039261">
    <property type="entry name" value="FNR_nucleotide-bd"/>
</dbReference>
<dbReference type="Proteomes" id="UP000006878">
    <property type="component" value="Chromosome"/>
</dbReference>
<keyword evidence="8" id="KW-0408">Iron</keyword>
<dbReference type="InterPro" id="IPR012165">
    <property type="entry name" value="Cyt_c3_hydrogenase_gsu"/>
</dbReference>
<evidence type="ECO:0000256" key="1">
    <source>
        <dbReference type="ARBA" id="ARBA00006422"/>
    </source>
</evidence>
<evidence type="ECO:0000313" key="12">
    <source>
        <dbReference type="EMBL" id="CBT77352.1"/>
    </source>
</evidence>
<evidence type="ECO:0000256" key="3">
    <source>
        <dbReference type="ARBA" id="ARBA00022630"/>
    </source>
</evidence>
<dbReference type="PROSITE" id="PS51384">
    <property type="entry name" value="FAD_FR"/>
    <property type="match status" value="1"/>
</dbReference>
<keyword evidence="7" id="KW-0249">Electron transport</keyword>
<dbReference type="Pfam" id="PF10418">
    <property type="entry name" value="DHODB_Fe-S_bind"/>
    <property type="match status" value="1"/>
</dbReference>
<gene>
    <name evidence="12" type="primary">pyrDII</name>
    <name evidence="12" type="ordered locus">AARI_31530</name>
</gene>
<reference evidence="13" key="1">
    <citation type="journal article" date="2010" name="PLoS ONE">
        <title>The Arthrobacter arilaitensis Re117 genome sequence reveals its genetic adaptation to the surface of cheese.</title>
        <authorList>
            <person name="Monnet C."/>
            <person name="Loux V."/>
            <person name="Gibrat J.F."/>
            <person name="Spinnler E."/>
            <person name="Barbe V."/>
            <person name="Vacherie B."/>
            <person name="Gavory F."/>
            <person name="Gourbeyre E."/>
            <person name="Siguier P."/>
            <person name="Chandler M."/>
            <person name="Elleuch R."/>
            <person name="Irlinger F."/>
            <person name="Vallaeys T."/>
        </authorList>
    </citation>
    <scope>NUCLEOTIDE SEQUENCE</scope>
    <source>
        <strain evidence="13">DSM 16368 / CIP 108037 / IAM 15318 / JCM 13566 / Re117</strain>
    </source>
</reference>
<organism evidence="12 13">
    <name type="scientific">Glutamicibacter arilaitensis (strain DSM 16368 / CIP 108037 / IAM 15318 / JCM 13566 / NCIMB 14258 / Re117)</name>
    <name type="common">Arthrobacter arilaitensis</name>
    <dbReference type="NCBI Taxonomy" id="861360"/>
    <lineage>
        <taxon>Bacteria</taxon>
        <taxon>Bacillati</taxon>
        <taxon>Actinomycetota</taxon>
        <taxon>Actinomycetes</taxon>
        <taxon>Micrococcales</taxon>
        <taxon>Micrococcaceae</taxon>
        <taxon>Glutamicibacter</taxon>
    </lineage>
</organism>
<keyword evidence="4" id="KW-0001">2Fe-2S</keyword>
<dbReference type="Gene3D" id="3.40.50.80">
    <property type="entry name" value="Nucleotide-binding domain of ferredoxin-NADP reductase (FNR) module"/>
    <property type="match status" value="1"/>
</dbReference>
<dbReference type="SUPFAM" id="SSF63380">
    <property type="entry name" value="Riboflavin synthase domain-like"/>
    <property type="match status" value="1"/>
</dbReference>
<proteinExistence type="inferred from homology"/>
<evidence type="ECO:0000256" key="4">
    <source>
        <dbReference type="ARBA" id="ARBA00022714"/>
    </source>
</evidence>
<dbReference type="InterPro" id="IPR019480">
    <property type="entry name" value="Dihydroorotate_DH_Fe-S-bd"/>
</dbReference>
<name>A0ABP1U7N4_GLUAR</name>
<keyword evidence="5" id="KW-0479">Metal-binding</keyword>
<dbReference type="PANTHER" id="PTHR43513:SF3">
    <property type="entry name" value="DIHYDROOROTATE DEHYDROGENASE B (NAD(+)), ELECTRON TRANSFER SUBUNIT-RELATED"/>
    <property type="match status" value="1"/>
</dbReference>
<dbReference type="InterPro" id="IPR050353">
    <property type="entry name" value="PyrK_electron_transfer"/>
</dbReference>
<keyword evidence="6" id="KW-0274">FAD</keyword>
<keyword evidence="2" id="KW-0813">Transport</keyword>
<sequence length="299" mass="32052">MSTTSNVPVLSPDNAPCADGWELAKLPRKPRPRATAGHYQVIDHRPLGDRYMALTLHAPAIAESAQPGQFLMLTAARKGEATPALPRPMAIYSTDDDSGNIEVFYGVVGSGTERLKSFRVSEEMFVVGPLGRAFEIEENVQRVLLIGRGIGTCSLTTVAQHNAKRNLQITAVTSARDSTALIGADFYRDNGAKVYEVTDVEGTSTPEALFATLTSDLDSNPPQVIMTCGSERLTKLCEALASRWDAKIQVSVEAHMACGLGYCHGCASGARSEGDESPLICNDGPVFSWTPVSPELQVP</sequence>
<evidence type="ECO:0000313" key="13">
    <source>
        <dbReference type="Proteomes" id="UP000006878"/>
    </source>
</evidence>
<feature type="domain" description="FAD-binding FR-type" evidence="11">
    <location>
        <begin position="34"/>
        <end position="136"/>
    </location>
</feature>
<evidence type="ECO:0000256" key="5">
    <source>
        <dbReference type="ARBA" id="ARBA00022723"/>
    </source>
</evidence>
<comment type="cofactor">
    <cofactor evidence="10">
        <name>[2Fe-2S] cluster</name>
        <dbReference type="ChEBI" id="CHEBI:190135"/>
    </cofactor>
</comment>
<evidence type="ECO:0000256" key="8">
    <source>
        <dbReference type="ARBA" id="ARBA00023004"/>
    </source>
</evidence>
<dbReference type="InterPro" id="IPR037117">
    <property type="entry name" value="Dihydroorotate_DH_ele_sf"/>
</dbReference>
<dbReference type="InterPro" id="IPR017927">
    <property type="entry name" value="FAD-bd_FR_type"/>
</dbReference>
<protein>
    <submittedName>
        <fullName evidence="12">Dihydroorotate oxidase electron transfer subunit</fullName>
    </submittedName>
</protein>
<evidence type="ECO:0000256" key="6">
    <source>
        <dbReference type="ARBA" id="ARBA00022827"/>
    </source>
</evidence>
<evidence type="ECO:0000256" key="9">
    <source>
        <dbReference type="ARBA" id="ARBA00023014"/>
    </source>
</evidence>
<dbReference type="Gene3D" id="2.10.240.10">
    <property type="entry name" value="Dihydroorotate dehydrogenase, electron transfer subunit"/>
    <property type="match status" value="1"/>
</dbReference>